<feature type="compositionally biased region" description="Low complexity" evidence="1">
    <location>
        <begin position="281"/>
        <end position="328"/>
    </location>
</feature>
<keyword evidence="2" id="KW-0472">Membrane</keyword>
<feature type="transmembrane region" description="Helical" evidence="2">
    <location>
        <begin position="667"/>
        <end position="689"/>
    </location>
</feature>
<dbReference type="PANTHER" id="PTHR12242:SF1">
    <property type="entry name" value="MYND-TYPE DOMAIN-CONTAINING PROTEIN"/>
    <property type="match status" value="1"/>
</dbReference>
<dbReference type="SMART" id="SM00261">
    <property type="entry name" value="FU"/>
    <property type="match status" value="3"/>
</dbReference>
<feature type="region of interest" description="Disordered" evidence="1">
    <location>
        <begin position="256"/>
        <end position="344"/>
    </location>
</feature>
<feature type="transmembrane region" description="Helical" evidence="2">
    <location>
        <begin position="791"/>
        <end position="811"/>
    </location>
</feature>
<evidence type="ECO:0000256" key="2">
    <source>
        <dbReference type="SAM" id="Phobius"/>
    </source>
</evidence>
<reference evidence="4" key="2">
    <citation type="submission" date="2015-02" db="UniProtKB">
        <authorList>
            <consortium name="EnsemblMetazoa"/>
        </authorList>
    </citation>
    <scope>IDENTIFICATION</scope>
</reference>
<dbReference type="CDD" id="cd00064">
    <property type="entry name" value="FU"/>
    <property type="match status" value="2"/>
</dbReference>
<dbReference type="SUPFAM" id="SSF57184">
    <property type="entry name" value="Growth factor receptor domain"/>
    <property type="match status" value="2"/>
</dbReference>
<dbReference type="Gene3D" id="2.10.220.10">
    <property type="entry name" value="Hormone Receptor, Insulin-like Growth Factor Receptor 1, Chain A, domain 2"/>
    <property type="match status" value="1"/>
</dbReference>
<dbReference type="EnsemblMetazoa" id="SMAR010617-RA">
    <property type="protein sequence ID" value="SMAR010617-PA"/>
    <property type="gene ID" value="SMAR010617"/>
</dbReference>
<evidence type="ECO:0000313" key="5">
    <source>
        <dbReference type="Proteomes" id="UP000014500"/>
    </source>
</evidence>
<feature type="transmembrane region" description="Helical" evidence="2">
    <location>
        <begin position="1060"/>
        <end position="1080"/>
    </location>
</feature>
<feature type="transmembrane region" description="Helical" evidence="2">
    <location>
        <begin position="731"/>
        <end position="753"/>
    </location>
</feature>
<feature type="compositionally biased region" description="Basic residues" evidence="1">
    <location>
        <begin position="329"/>
        <end position="340"/>
    </location>
</feature>
<dbReference type="EMBL" id="JH431984">
    <property type="status" value="NOT_ANNOTATED_CDS"/>
    <property type="molecule type" value="Genomic_DNA"/>
</dbReference>
<dbReference type="PANTHER" id="PTHR12242">
    <property type="entry name" value="OS02G0130600 PROTEIN-RELATED"/>
    <property type="match status" value="1"/>
</dbReference>
<feature type="transmembrane region" description="Helical" evidence="2">
    <location>
        <begin position="1034"/>
        <end position="1053"/>
    </location>
</feature>
<dbReference type="GO" id="GO:0016020">
    <property type="term" value="C:membrane"/>
    <property type="evidence" value="ECO:0007669"/>
    <property type="project" value="TreeGrafter"/>
</dbReference>
<evidence type="ECO:0000256" key="1">
    <source>
        <dbReference type="SAM" id="MobiDB-lite"/>
    </source>
</evidence>
<feature type="signal peptide" evidence="3">
    <location>
        <begin position="1"/>
        <end position="18"/>
    </location>
</feature>
<keyword evidence="3" id="KW-0732">Signal</keyword>
<feature type="region of interest" description="Disordered" evidence="1">
    <location>
        <begin position="580"/>
        <end position="608"/>
    </location>
</feature>
<dbReference type="STRING" id="126957.T1JA59"/>
<dbReference type="AlphaFoldDB" id="T1JA59"/>
<evidence type="ECO:0000313" key="4">
    <source>
        <dbReference type="EnsemblMetazoa" id="SMAR010617-PA"/>
    </source>
</evidence>
<name>T1JA59_STRMM</name>
<feature type="transmembrane region" description="Helical" evidence="2">
    <location>
        <begin position="836"/>
        <end position="859"/>
    </location>
</feature>
<sequence length="1148" mass="129531">MKWIVVLILFFFRNEIESLTEESPHKILYTLCGCPFGYFEVSRFVLSSDTAPPNCTNKSPLRKLKRTLEGYQCHKCHPSCLGCHGATDGDCSQCANDYFRASSYVQENVNNSHALKGNGEVVTVYDSQMNLMKRDKRQAEETGLPEYKLQEDGESIDKDFSDGVLKDFLRDVDADDLLTLDPTKSQKSTDGAGEYDLGSGDAETEDQIPSALKASLTTENFPIESVSTPREIRSTEAIFPNKETVHQMEIFEKVLFSPSPMPPPTTGPTVKQSSVRKTPATQSSTTQSITTQSTTTQSTTTTRSTTIQSTTTQSTSTQSTTTKTMLTKSKTRRPKTRKPKLTTTTVSPVDEAEFSQIQAVFWCVSTCPEGSYADEAKQTCLPCDSKCQTCLGPSFMNCTACASTSVRVSVVRRSSGSMKNLKTITCLSYCPLNEFDNNGTCTLCHDYCNGCSNQSISGCINCKYSKNEKDDTCSGPESDPLSALEIILPIVFVLILVAFTVAICLRWNGFFNMKKLHKMPFNYLSKCRNPSTKEEPKSAPTGLTKEFILRKNVNEYITNPPFPKACSTITEDGYELPLQPQPGPSGFGSRDIPSNSSSMRSIKPRRNDPLPPTPLELRAALHRKNSYLYDHYWRVINPTLYLIYRMFIIVYTILVWMYAIINLQKFAFIYLTIWSYTILTLNCFVRGFATSRYFDWMKIEDALENNENTASNPRPQVDEPRALPWLLQFSWLLTNIATPIGICVTVTFWAILYPAQHKYANMENIQLHAVNSVVLLIDFLLVAAPIRMIHIYQPIVFGCAYVSFNAIYWVFGGLNHLGEKAIYPITSWDKPVQTGLAILACLGLLIIIQIILVLLTNYLERFSTSKQRDQKMGFKCSIPPCKDLLLDCDEPKKLVQCRWRIINPTLYMIYRMCLVLYTIIVLILALTFLPEFSFIYLTIWSYTILTLNFLVRGLTTSRYFHWVKIEDALESENTVLIQRPPVDELQGLPWLVQFSWLLTNIATPIGICVTVIFWAALYPRMDVKMYKISGVGNIQLHAVNSLLLLVDFCIVAVPIRMVHIYQPIAFGFAYVSFNAIYWALGGLNPFGKKPIYPITDWDKPLETGLVILACLVLIIIIQIILVLLSSWLDRFSSRRQRASSNSQMPLGD</sequence>
<keyword evidence="2" id="KW-0812">Transmembrane</keyword>
<feature type="transmembrane region" description="Helical" evidence="2">
    <location>
        <begin position="994"/>
        <end position="1014"/>
    </location>
</feature>
<feature type="transmembrane region" description="Helical" evidence="2">
    <location>
        <begin position="908"/>
        <end position="928"/>
    </location>
</feature>
<feature type="transmembrane region" description="Helical" evidence="2">
    <location>
        <begin position="765"/>
        <end position="784"/>
    </location>
</feature>
<dbReference type="InterPro" id="IPR049352">
    <property type="entry name" value="Rost"/>
</dbReference>
<dbReference type="HOGENOM" id="CLU_276856_0_0_1"/>
<keyword evidence="5" id="KW-1185">Reference proteome</keyword>
<protein>
    <recommendedName>
        <fullName evidence="6">TNFR-Cys domain-containing protein</fullName>
    </recommendedName>
</protein>
<feature type="chain" id="PRO_5004580116" description="TNFR-Cys domain-containing protein" evidence="3">
    <location>
        <begin position="19"/>
        <end position="1148"/>
    </location>
</feature>
<dbReference type="Proteomes" id="UP000014500">
    <property type="component" value="Unassembled WGS sequence"/>
</dbReference>
<proteinExistence type="predicted"/>
<feature type="compositionally biased region" description="Polar residues" evidence="1">
    <location>
        <begin position="270"/>
        <end position="280"/>
    </location>
</feature>
<dbReference type="InterPro" id="IPR009030">
    <property type="entry name" value="Growth_fac_rcpt_cys_sf"/>
</dbReference>
<evidence type="ECO:0000256" key="3">
    <source>
        <dbReference type="SAM" id="SignalP"/>
    </source>
</evidence>
<dbReference type="eggNOG" id="ENOG502S8CX">
    <property type="taxonomic scope" value="Eukaryota"/>
</dbReference>
<reference evidence="5" key="1">
    <citation type="submission" date="2011-05" db="EMBL/GenBank/DDBJ databases">
        <authorList>
            <person name="Richards S.R."/>
            <person name="Qu J."/>
            <person name="Jiang H."/>
            <person name="Jhangiani S.N."/>
            <person name="Agravi P."/>
            <person name="Goodspeed R."/>
            <person name="Gross S."/>
            <person name="Mandapat C."/>
            <person name="Jackson L."/>
            <person name="Mathew T."/>
            <person name="Pu L."/>
            <person name="Thornton R."/>
            <person name="Saada N."/>
            <person name="Wilczek-Boney K.B."/>
            <person name="Lee S."/>
            <person name="Kovar C."/>
            <person name="Wu Y."/>
            <person name="Scherer S.E."/>
            <person name="Worley K.C."/>
            <person name="Muzny D.M."/>
            <person name="Gibbs R."/>
        </authorList>
    </citation>
    <scope>NUCLEOTIDE SEQUENCE</scope>
    <source>
        <strain evidence="5">Brora</strain>
    </source>
</reference>
<accession>T1JA59</accession>
<dbReference type="InterPro" id="IPR006212">
    <property type="entry name" value="Furin_repeat"/>
</dbReference>
<feature type="transmembrane region" description="Helical" evidence="2">
    <location>
        <begin position="486"/>
        <end position="509"/>
    </location>
</feature>
<organism evidence="4 5">
    <name type="scientific">Strigamia maritima</name>
    <name type="common">European centipede</name>
    <name type="synonym">Geophilus maritimus</name>
    <dbReference type="NCBI Taxonomy" id="126957"/>
    <lineage>
        <taxon>Eukaryota</taxon>
        <taxon>Metazoa</taxon>
        <taxon>Ecdysozoa</taxon>
        <taxon>Arthropoda</taxon>
        <taxon>Myriapoda</taxon>
        <taxon>Chilopoda</taxon>
        <taxon>Pleurostigmophora</taxon>
        <taxon>Geophilomorpha</taxon>
        <taxon>Linotaeniidae</taxon>
        <taxon>Strigamia</taxon>
    </lineage>
</organism>
<dbReference type="Pfam" id="PF21534">
    <property type="entry name" value="Rost"/>
    <property type="match status" value="2"/>
</dbReference>
<feature type="transmembrane region" description="Helical" evidence="2">
    <location>
        <begin position="1105"/>
        <end position="1128"/>
    </location>
</feature>
<evidence type="ECO:0008006" key="6">
    <source>
        <dbReference type="Google" id="ProtNLM"/>
    </source>
</evidence>
<feature type="transmembrane region" description="Helical" evidence="2">
    <location>
        <begin position="934"/>
        <end position="951"/>
    </location>
</feature>
<feature type="region of interest" description="Disordered" evidence="1">
    <location>
        <begin position="181"/>
        <end position="204"/>
    </location>
</feature>
<feature type="transmembrane region" description="Helical" evidence="2">
    <location>
        <begin position="642"/>
        <end position="661"/>
    </location>
</feature>
<keyword evidence="2" id="KW-1133">Transmembrane helix</keyword>